<accession>A0ABV4SYE4</accession>
<reference evidence="2 3" key="1">
    <citation type="submission" date="2024-08" db="EMBL/GenBank/DDBJ databases">
        <title>Genome sequence of Streptomyces aureus CACIA-1.46HGO.</title>
        <authorList>
            <person name="Evangelista-Martinez Z."/>
        </authorList>
    </citation>
    <scope>NUCLEOTIDE SEQUENCE [LARGE SCALE GENOMIC DNA]</scope>
    <source>
        <strain evidence="2 3">CACIA-1.46HGO</strain>
    </source>
</reference>
<organism evidence="2 3">
    <name type="scientific">Streptomyces aureus</name>
    <dbReference type="NCBI Taxonomy" id="193461"/>
    <lineage>
        <taxon>Bacteria</taxon>
        <taxon>Bacillati</taxon>
        <taxon>Actinomycetota</taxon>
        <taxon>Actinomycetes</taxon>
        <taxon>Kitasatosporales</taxon>
        <taxon>Streptomycetaceae</taxon>
        <taxon>Streptomyces</taxon>
    </lineage>
</organism>
<dbReference type="InterPro" id="IPR029069">
    <property type="entry name" value="HotDog_dom_sf"/>
</dbReference>
<dbReference type="PIRSF" id="PIRSF018072">
    <property type="entry name" value="UCP018072"/>
    <property type="match status" value="1"/>
</dbReference>
<dbReference type="SUPFAM" id="SSF54637">
    <property type="entry name" value="Thioesterase/thiol ester dehydrase-isomerase"/>
    <property type="match status" value="1"/>
</dbReference>
<gene>
    <name evidence="2" type="ORF">ACEG43_38745</name>
</gene>
<evidence type="ECO:0000313" key="2">
    <source>
        <dbReference type="EMBL" id="MFA3842068.1"/>
    </source>
</evidence>
<dbReference type="InterPro" id="IPR016709">
    <property type="entry name" value="HadA-like"/>
</dbReference>
<dbReference type="InterPro" id="IPR039569">
    <property type="entry name" value="FAS1-like_DH_region"/>
</dbReference>
<dbReference type="EMBL" id="JBGOSP010000032">
    <property type="protein sequence ID" value="MFA3842068.1"/>
    <property type="molecule type" value="Genomic_DNA"/>
</dbReference>
<name>A0ABV4SYE4_9ACTN</name>
<keyword evidence="3" id="KW-1185">Reference proteome</keyword>
<dbReference type="RefSeq" id="WP_372566124.1">
    <property type="nucleotide sequence ID" value="NZ_JBGOSP010000032.1"/>
</dbReference>
<dbReference type="CDD" id="cd03441">
    <property type="entry name" value="R_hydratase_like"/>
    <property type="match status" value="1"/>
</dbReference>
<evidence type="ECO:0000313" key="3">
    <source>
        <dbReference type="Proteomes" id="UP001571476"/>
    </source>
</evidence>
<sequence>MPAQSIVGQQLPGFTAVIERGPLRFFARTIGDLRPQCHEIAAARAAGYPDLLVPPTYLFSLEMGRPDPYYALGVLGASLSAALHAGETFTYYRPCFAGDRLDFELEITGYAEKREGRLGLLERTASVTREGEPVAELVNVLAIRWDGAA</sequence>
<dbReference type="Gene3D" id="3.10.129.10">
    <property type="entry name" value="Hotdog Thioesterase"/>
    <property type="match status" value="1"/>
</dbReference>
<protein>
    <submittedName>
        <fullName evidence="2">MaoC family dehydratase N-terminal domain-containing protein</fullName>
    </submittedName>
</protein>
<comment type="caution">
    <text evidence="2">The sequence shown here is derived from an EMBL/GenBank/DDBJ whole genome shotgun (WGS) entry which is preliminary data.</text>
</comment>
<proteinExistence type="predicted"/>
<dbReference type="Proteomes" id="UP001571476">
    <property type="component" value="Unassembled WGS sequence"/>
</dbReference>
<dbReference type="Pfam" id="PF13452">
    <property type="entry name" value="FAS1_DH_region"/>
    <property type="match status" value="1"/>
</dbReference>
<feature type="domain" description="FAS1-like dehydratase" evidence="1">
    <location>
        <begin position="6"/>
        <end position="136"/>
    </location>
</feature>
<evidence type="ECO:0000259" key="1">
    <source>
        <dbReference type="Pfam" id="PF13452"/>
    </source>
</evidence>